<feature type="domain" description="RecJ OB" evidence="8">
    <location>
        <begin position="452"/>
        <end position="554"/>
    </location>
</feature>
<keyword evidence="4" id="KW-0378">Hydrolase</keyword>
<dbReference type="Pfam" id="PF17768">
    <property type="entry name" value="RecJ_OB"/>
    <property type="match status" value="1"/>
</dbReference>
<evidence type="ECO:0000256" key="3">
    <source>
        <dbReference type="ARBA" id="ARBA00022722"/>
    </source>
</evidence>
<keyword evidence="10" id="KW-1185">Reference proteome</keyword>
<dbReference type="Pfam" id="PF01368">
    <property type="entry name" value="DHH"/>
    <property type="match status" value="1"/>
</dbReference>
<dbReference type="GO" id="GO:0006281">
    <property type="term" value="P:DNA repair"/>
    <property type="evidence" value="ECO:0007669"/>
    <property type="project" value="InterPro"/>
</dbReference>
<organism evidence="9 10">
    <name type="scientific">Halanaerobium polyolivorans</name>
    <dbReference type="NCBI Taxonomy" id="2886943"/>
    <lineage>
        <taxon>Bacteria</taxon>
        <taxon>Bacillati</taxon>
        <taxon>Bacillota</taxon>
        <taxon>Clostridia</taxon>
        <taxon>Halanaerobiales</taxon>
        <taxon>Halanaerobiaceae</taxon>
        <taxon>Halanaerobium</taxon>
    </lineage>
</organism>
<sequence length="805" mass="93078">MNKFWQIKKYENNIKSENLIDYLLEERAFTKQEDKEIFLSSDLKYLSDPFLLPGMDKAVELINKSLNNKEKILIYGDYDVDGITSTALLYKYFKSRFNIEVDYFIPDRIENGYGLSKKAVHQIKARDIDLIITVDCGITAFKEVELIKELGMKVIITDHHTPAETPVGADAVINHHLIKEKNHFLSEIAGVGTAFKLLQALEKDRSFELEALAKDFLPIVALGTIADIAPLKAENRIIVKHGLKMMQKAKNLGLKTLIDKLNIDSKRITSGQVGYIIAPPINAAGRIYHADKALELLITDDHKKAAKIADSLIKINRERQQEEELIYQQALEKIKSIKFEEQKAIILADQRWHSGIIGIVASKLVEEYNLPVILIALTENKEQAKASARSIEKLNIYQALKAAEEYLLNFGGHKAAAGFSIRKDKIADFKEAFNNYLKQNLAEEDFFELKKIDLNLDIKELNKDLINKLEVFSPFGVANPRPKFLFQNLKLKNYYKMGKKNNHLKIKLNSNLSAVAFNMGDYFSELAAKKIDVIAQAEINHWQGRENIQLKISDLRKAGENIPPLVFTKKDYKIYDFRNNKNKEQKLNYLLKDSFIDKAAVYVNKKELKKKLQLQYKAHYFFSEERKNKECFSHLIFYSLPFCLEHLNEIITNFTDKKKKIILLFSEKEIPFNFNLIKHKCPSREMMEEFMLLLSNINPQQGADINLNLIKKEYELANSFNLKNSTLFNQMLKIAAELDLFDLKSQVLKFKPEQKNQLDFKASLRYNKLSRQIEKFSHFKDIVFAENLFALIENLNNFKEEENES</sequence>
<dbReference type="InterPro" id="IPR003156">
    <property type="entry name" value="DHHA1_dom"/>
</dbReference>
<proteinExistence type="inferred from homology"/>
<comment type="caution">
    <text evidence="9">The sequence shown here is derived from an EMBL/GenBank/DDBJ whole genome shotgun (WGS) entry which is preliminary data.</text>
</comment>
<dbReference type="InterPro" id="IPR001667">
    <property type="entry name" value="DDH_dom"/>
</dbReference>
<dbReference type="Proteomes" id="UP001199296">
    <property type="component" value="Unassembled WGS sequence"/>
</dbReference>
<dbReference type="PANTHER" id="PTHR30255:SF2">
    <property type="entry name" value="SINGLE-STRANDED-DNA-SPECIFIC EXONUCLEASE RECJ"/>
    <property type="match status" value="1"/>
</dbReference>
<evidence type="ECO:0000313" key="9">
    <source>
        <dbReference type="EMBL" id="MCC3145361.1"/>
    </source>
</evidence>
<dbReference type="Pfam" id="PF02272">
    <property type="entry name" value="DHHA1"/>
    <property type="match status" value="1"/>
</dbReference>
<comment type="similarity">
    <text evidence="1">Belongs to the RecJ family.</text>
</comment>
<dbReference type="GO" id="GO:0008409">
    <property type="term" value="F:5'-3' exonuclease activity"/>
    <property type="evidence" value="ECO:0007669"/>
    <property type="project" value="InterPro"/>
</dbReference>
<dbReference type="EMBL" id="JAJFAT010000011">
    <property type="protein sequence ID" value="MCC3145361.1"/>
    <property type="molecule type" value="Genomic_DNA"/>
</dbReference>
<evidence type="ECO:0000313" key="10">
    <source>
        <dbReference type="Proteomes" id="UP001199296"/>
    </source>
</evidence>
<dbReference type="InterPro" id="IPR041122">
    <property type="entry name" value="RecJ_OB"/>
</dbReference>
<dbReference type="NCBIfam" id="TIGR00644">
    <property type="entry name" value="recJ"/>
    <property type="match status" value="1"/>
</dbReference>
<feature type="domain" description="DHHA1" evidence="7">
    <location>
        <begin position="343"/>
        <end position="438"/>
    </location>
</feature>
<dbReference type="InterPro" id="IPR038763">
    <property type="entry name" value="DHH_sf"/>
</dbReference>
<evidence type="ECO:0000259" key="7">
    <source>
        <dbReference type="Pfam" id="PF02272"/>
    </source>
</evidence>
<name>A0AAW4X0P1_9FIRM</name>
<evidence type="ECO:0000256" key="5">
    <source>
        <dbReference type="ARBA" id="ARBA00022839"/>
    </source>
</evidence>
<dbReference type="Gene3D" id="3.10.310.30">
    <property type="match status" value="1"/>
</dbReference>
<dbReference type="InterPro" id="IPR004610">
    <property type="entry name" value="RecJ"/>
</dbReference>
<keyword evidence="5 9" id="KW-0269">Exonuclease</keyword>
<gene>
    <name evidence="9" type="primary">recJ</name>
    <name evidence="9" type="ORF">LJ207_08500</name>
</gene>
<dbReference type="Gene3D" id="3.90.1640.30">
    <property type="match status" value="1"/>
</dbReference>
<evidence type="ECO:0000259" key="6">
    <source>
        <dbReference type="Pfam" id="PF01368"/>
    </source>
</evidence>
<evidence type="ECO:0000259" key="8">
    <source>
        <dbReference type="Pfam" id="PF17768"/>
    </source>
</evidence>
<dbReference type="PANTHER" id="PTHR30255">
    <property type="entry name" value="SINGLE-STRANDED-DNA-SPECIFIC EXONUCLEASE RECJ"/>
    <property type="match status" value="1"/>
</dbReference>
<dbReference type="GO" id="GO:0003676">
    <property type="term" value="F:nucleic acid binding"/>
    <property type="evidence" value="ECO:0007669"/>
    <property type="project" value="InterPro"/>
</dbReference>
<keyword evidence="3" id="KW-0540">Nuclease</keyword>
<evidence type="ECO:0000256" key="4">
    <source>
        <dbReference type="ARBA" id="ARBA00022801"/>
    </source>
</evidence>
<dbReference type="InterPro" id="IPR051673">
    <property type="entry name" value="SSDNA_exonuclease_RecJ"/>
</dbReference>
<dbReference type="AlphaFoldDB" id="A0AAW4X0P1"/>
<protein>
    <recommendedName>
        <fullName evidence="2">Single-stranded-DNA-specific exonuclease RecJ</fullName>
    </recommendedName>
</protein>
<accession>A0AAW4X0P1</accession>
<dbReference type="RefSeq" id="WP_229346034.1">
    <property type="nucleotide sequence ID" value="NZ_JAJFAT010000011.1"/>
</dbReference>
<evidence type="ECO:0000256" key="1">
    <source>
        <dbReference type="ARBA" id="ARBA00005915"/>
    </source>
</evidence>
<feature type="domain" description="DDH" evidence="6">
    <location>
        <begin position="71"/>
        <end position="224"/>
    </location>
</feature>
<reference evidence="9 10" key="1">
    <citation type="submission" date="2021-10" db="EMBL/GenBank/DDBJ databases">
        <authorList>
            <person name="Grouzdev D.S."/>
            <person name="Pantiukh K.S."/>
            <person name="Krutkina M.S."/>
        </authorList>
    </citation>
    <scope>NUCLEOTIDE SEQUENCE [LARGE SCALE GENOMIC DNA]</scope>
    <source>
        <strain evidence="9 10">Z-7514</strain>
    </source>
</reference>
<evidence type="ECO:0000256" key="2">
    <source>
        <dbReference type="ARBA" id="ARBA00019841"/>
    </source>
</evidence>
<dbReference type="SUPFAM" id="SSF64182">
    <property type="entry name" value="DHH phosphoesterases"/>
    <property type="match status" value="1"/>
</dbReference>
<dbReference type="GO" id="GO:0006310">
    <property type="term" value="P:DNA recombination"/>
    <property type="evidence" value="ECO:0007669"/>
    <property type="project" value="InterPro"/>
</dbReference>